<proteinExistence type="predicted"/>
<comment type="caution">
    <text evidence="1">The sequence shown here is derived from an EMBL/GenBank/DDBJ whole genome shotgun (WGS) entry which is preliminary data.</text>
</comment>
<accession>A0ABU5TRC4</accession>
<organism evidence="1 2">
    <name type="scientific">Pseudanabaena galeata UHCC 0370</name>
    <dbReference type="NCBI Taxonomy" id="3110310"/>
    <lineage>
        <taxon>Bacteria</taxon>
        <taxon>Bacillati</taxon>
        <taxon>Cyanobacteriota</taxon>
        <taxon>Cyanophyceae</taxon>
        <taxon>Pseudanabaenales</taxon>
        <taxon>Pseudanabaenaceae</taxon>
        <taxon>Pseudanabaena</taxon>
    </lineage>
</organism>
<evidence type="ECO:0000313" key="1">
    <source>
        <dbReference type="EMBL" id="MEA5480043.1"/>
    </source>
</evidence>
<gene>
    <name evidence="1" type="ORF">VB774_20635</name>
</gene>
<dbReference type="EMBL" id="JAYGIE010000107">
    <property type="protein sequence ID" value="MEA5480043.1"/>
    <property type="molecule type" value="Genomic_DNA"/>
</dbReference>
<keyword evidence="2" id="KW-1185">Reference proteome</keyword>
<protein>
    <submittedName>
        <fullName evidence="1">Uncharacterized protein</fullName>
    </submittedName>
</protein>
<dbReference type="RefSeq" id="WP_323263146.1">
    <property type="nucleotide sequence ID" value="NZ_JAYGIE010000107.1"/>
</dbReference>
<name>A0ABU5TRC4_9CYAN</name>
<sequence length="76" mass="8741">MVNTVTNPKVELDCDRWVKATWDEFVALADDPAHEEMARFYYDHDTMRIEMAANGSLHGRNNSVVYDVISLYAIAF</sequence>
<reference evidence="1 2" key="1">
    <citation type="submission" date="2023-12" db="EMBL/GenBank/DDBJ databases">
        <title>Baltic Sea Cyanobacteria.</title>
        <authorList>
            <person name="Delbaje E."/>
            <person name="Fewer D.P."/>
            <person name="Shishido T.K."/>
        </authorList>
    </citation>
    <scope>NUCLEOTIDE SEQUENCE [LARGE SCALE GENOMIC DNA]</scope>
    <source>
        <strain evidence="1 2">UHCC 0370</strain>
    </source>
</reference>
<evidence type="ECO:0000313" key="2">
    <source>
        <dbReference type="Proteomes" id="UP001301388"/>
    </source>
</evidence>
<dbReference type="Proteomes" id="UP001301388">
    <property type="component" value="Unassembled WGS sequence"/>
</dbReference>